<dbReference type="InterPro" id="IPR046674">
    <property type="entry name" value="DUF6544"/>
</dbReference>
<reference evidence="1 2" key="1">
    <citation type="submission" date="2006-03" db="EMBL/GenBank/DDBJ databases">
        <authorList>
            <person name="Pinhassi J."/>
            <person name="Pedros-Alio C."/>
            <person name="Ferriera S."/>
            <person name="Johnson J."/>
            <person name="Kravitz S."/>
            <person name="Halpern A."/>
            <person name="Remington K."/>
            <person name="Beeson K."/>
            <person name="Tran B."/>
            <person name="Rogers Y.-H."/>
            <person name="Friedman R."/>
            <person name="Venter J.C."/>
        </authorList>
    </citation>
    <scope>NUCLEOTIDE SEQUENCE [LARGE SCALE GENOMIC DNA]</scope>
    <source>
        <strain evidence="1 2">RED65</strain>
    </source>
</reference>
<dbReference type="Pfam" id="PF20181">
    <property type="entry name" value="DUF6544"/>
    <property type="match status" value="1"/>
</dbReference>
<name>Q1N5I1_9GAMM</name>
<keyword evidence="2" id="KW-1185">Reference proteome</keyword>
<dbReference type="Proteomes" id="UP000004263">
    <property type="component" value="Unassembled WGS sequence"/>
</dbReference>
<dbReference type="STRING" id="207949.RED65_11224"/>
<dbReference type="RefSeq" id="WP_007017379.1">
    <property type="nucleotide sequence ID" value="NZ_CH724113.1"/>
</dbReference>
<dbReference type="OrthoDB" id="3671061at2"/>
<protein>
    <submittedName>
        <fullName evidence="1">Uncharacterized protein</fullName>
    </submittedName>
</protein>
<dbReference type="AlphaFoldDB" id="Q1N5I1"/>
<organism evidence="1 2">
    <name type="scientific">Bermanella marisrubri</name>
    <dbReference type="NCBI Taxonomy" id="207949"/>
    <lineage>
        <taxon>Bacteria</taxon>
        <taxon>Pseudomonadati</taxon>
        <taxon>Pseudomonadota</taxon>
        <taxon>Gammaproteobacteria</taxon>
        <taxon>Oceanospirillales</taxon>
        <taxon>Oceanospirillaceae</taxon>
        <taxon>Bermanella</taxon>
    </lineage>
</organism>
<comment type="caution">
    <text evidence="1">The sequence shown here is derived from an EMBL/GenBank/DDBJ whole genome shotgun (WGS) entry which is preliminary data.</text>
</comment>
<evidence type="ECO:0000313" key="2">
    <source>
        <dbReference type="Proteomes" id="UP000004263"/>
    </source>
</evidence>
<dbReference type="EMBL" id="AAQH01000001">
    <property type="protein sequence ID" value="EAT13961.1"/>
    <property type="molecule type" value="Genomic_DNA"/>
</dbReference>
<evidence type="ECO:0000313" key="1">
    <source>
        <dbReference type="EMBL" id="EAT13961.1"/>
    </source>
</evidence>
<sequence>MKYVLIVPAIITLVALVVVFFGQKVQEDDIQEAKFNLVQESKQASNVDSVYLQDLANLPDPVQDYLAYALNGQSKGIQVAAFQQDGQLRTDLKTNSWIPFKAQHIAIANTPGFIWDARVQMPFGLHVNVVDSFANNEGEAEINLMSAIPFGGDSNSKELTSGALHRYLAEAVWYPTALVPNPEASYQLSWQAMDERSALATLSVNDVTVSLEFHFNEQHQVERIYTPERFAKTETGYMLRPWEGSFSDYQEVEGLRVPSKGQVGWYMSDMYLPVWKGEITDFEYRFN</sequence>
<proteinExistence type="predicted"/>
<accession>Q1N5I1</accession>
<gene>
    <name evidence="1" type="ORF">RED65_11224</name>
</gene>
<dbReference type="HOGENOM" id="CLU_064054_1_0_6"/>